<evidence type="ECO:0000259" key="1">
    <source>
        <dbReference type="PROSITE" id="PS50056"/>
    </source>
</evidence>
<dbReference type="Pfam" id="PF13350">
    <property type="entry name" value="Y_phosphatase3"/>
    <property type="match status" value="1"/>
</dbReference>
<dbReference type="EMBL" id="JARVKF010000448">
    <property type="protein sequence ID" value="KAK9412816.1"/>
    <property type="molecule type" value="Genomic_DNA"/>
</dbReference>
<dbReference type="Gene3D" id="3.90.190.10">
    <property type="entry name" value="Protein tyrosine phosphatase superfamily"/>
    <property type="match status" value="1"/>
</dbReference>
<comment type="caution">
    <text evidence="2">The sequence shown here is derived from an EMBL/GenBank/DDBJ whole genome shotgun (WGS) entry which is preliminary data.</text>
</comment>
<reference evidence="2 3" key="1">
    <citation type="journal article" date="2024" name="J. Plant Pathol.">
        <title>Sequence and assembly of the genome of Seiridium unicorne, isolate CBS 538.82, causal agent of cypress canker disease.</title>
        <authorList>
            <person name="Scali E."/>
            <person name="Rocca G.D."/>
            <person name="Danti R."/>
            <person name="Garbelotto M."/>
            <person name="Barberini S."/>
            <person name="Baroncelli R."/>
            <person name="Emiliani G."/>
        </authorList>
    </citation>
    <scope>NUCLEOTIDE SEQUENCE [LARGE SCALE GENOMIC DNA]</scope>
    <source>
        <strain evidence="2 3">BM-138-508</strain>
    </source>
</reference>
<accession>A0ABR2UE65</accession>
<evidence type="ECO:0000313" key="3">
    <source>
        <dbReference type="Proteomes" id="UP001408356"/>
    </source>
</evidence>
<dbReference type="InterPro" id="IPR026893">
    <property type="entry name" value="Tyr/Ser_Pase_IphP-type"/>
</dbReference>
<sequence length="297" mass="33075">MTDKFDNILNFRDVGKTVNEYLGKRVLQEGVLYRSARPDDATFSDRKKLKEAYGIRTVIDLRTKTEHIKQAQKRQADLKVPALLQSNAALAEPVQIPGLNYLEIKVTGKKFENHMTKQLSWRRYLKLIALYLSGYRIEAIRIIANDVMLPRGLVGMAIDTLDQSGAEIAEALRAFLQPSSPAVLVHCTQGKDRTGLTVAMCLLVLHVPLDAIAHDYLLTQTALTNDAPPQETETRLAEIAEMGLSPEWGDCPPNFVNKVAEHLEKTYGGVEKYLDGIGFGAAEREKFVQVLGARDGQ</sequence>
<dbReference type="InterPro" id="IPR000387">
    <property type="entry name" value="Tyr_Pase_dom"/>
</dbReference>
<dbReference type="PANTHER" id="PTHR31126:SF10">
    <property type="entry name" value="PROTEIN PHOSPHATASE, PUTATIVE (AFU_ORTHOLOGUE AFUA_6G06650)-RELATED"/>
    <property type="match status" value="1"/>
</dbReference>
<dbReference type="InterPro" id="IPR016130">
    <property type="entry name" value="Tyr_Pase_AS"/>
</dbReference>
<gene>
    <name evidence="2" type="ORF">SUNI508_12325</name>
</gene>
<dbReference type="PANTHER" id="PTHR31126">
    <property type="entry name" value="TYROSINE-PROTEIN PHOSPHATASE"/>
    <property type="match status" value="1"/>
</dbReference>
<protein>
    <submittedName>
        <fullName evidence="2">Tyrosine specific protein phosphatases domain-containing protein</fullName>
    </submittedName>
</protein>
<keyword evidence="3" id="KW-1185">Reference proteome</keyword>
<dbReference type="InterPro" id="IPR029021">
    <property type="entry name" value="Prot-tyrosine_phosphatase-like"/>
</dbReference>
<name>A0ABR2UE65_9PEZI</name>
<organism evidence="2 3">
    <name type="scientific">Seiridium unicorne</name>
    <dbReference type="NCBI Taxonomy" id="138068"/>
    <lineage>
        <taxon>Eukaryota</taxon>
        <taxon>Fungi</taxon>
        <taxon>Dikarya</taxon>
        <taxon>Ascomycota</taxon>
        <taxon>Pezizomycotina</taxon>
        <taxon>Sordariomycetes</taxon>
        <taxon>Xylariomycetidae</taxon>
        <taxon>Amphisphaeriales</taxon>
        <taxon>Sporocadaceae</taxon>
        <taxon>Seiridium</taxon>
    </lineage>
</organism>
<proteinExistence type="predicted"/>
<dbReference type="SUPFAM" id="SSF52799">
    <property type="entry name" value="(Phosphotyrosine protein) phosphatases II"/>
    <property type="match status" value="1"/>
</dbReference>
<dbReference type="Proteomes" id="UP001408356">
    <property type="component" value="Unassembled WGS sequence"/>
</dbReference>
<evidence type="ECO:0000313" key="2">
    <source>
        <dbReference type="EMBL" id="KAK9412816.1"/>
    </source>
</evidence>
<dbReference type="PROSITE" id="PS50056">
    <property type="entry name" value="TYR_PHOSPHATASE_2"/>
    <property type="match status" value="1"/>
</dbReference>
<dbReference type="PROSITE" id="PS00383">
    <property type="entry name" value="TYR_PHOSPHATASE_1"/>
    <property type="match status" value="1"/>
</dbReference>
<feature type="domain" description="Tyrosine specific protein phosphatases" evidence="1">
    <location>
        <begin position="166"/>
        <end position="210"/>
    </location>
</feature>